<protein>
    <submittedName>
        <fullName evidence="1">Uncharacterized protein</fullName>
    </submittedName>
</protein>
<dbReference type="EMBL" id="FZQP02002559">
    <property type="protein sequence ID" value="VVC96113.1"/>
    <property type="molecule type" value="Genomic_DNA"/>
</dbReference>
<evidence type="ECO:0000313" key="1">
    <source>
        <dbReference type="EMBL" id="VVC96113.1"/>
    </source>
</evidence>
<dbReference type="Proteomes" id="UP000324832">
    <property type="component" value="Unassembled WGS sequence"/>
</dbReference>
<name>A0A5E4QEH2_9NEOP</name>
<reference evidence="1 2" key="1">
    <citation type="submission" date="2017-07" db="EMBL/GenBank/DDBJ databases">
        <authorList>
            <person name="Talla V."/>
            <person name="Backstrom N."/>
        </authorList>
    </citation>
    <scope>NUCLEOTIDE SEQUENCE [LARGE SCALE GENOMIC DNA]</scope>
</reference>
<accession>A0A5E4QEH2</accession>
<proteinExistence type="predicted"/>
<evidence type="ECO:0000313" key="2">
    <source>
        <dbReference type="Proteomes" id="UP000324832"/>
    </source>
</evidence>
<dbReference type="AlphaFoldDB" id="A0A5E4QEH2"/>
<sequence>MIDHGFKFSNVKLALKQECGDNREFNTLLIELANVKRKGSYKDLIFEIKQKLFFIKSKLMDKYNEQTIVEEVMNPYINTAQNTLRNSLPYHDQIYVSNCSFNETATKILQLEAEGRFDNIKQKFSNILPPPRIINNSYPQIVKPMYPQNQQNHKHTYPPAQRSIKQRLQTIRPNTQQYYRQQHPNQNNVFRSQPQYFKQFQSQQPIQKLVNETEDVSMRTAPQIRSGQIHLGREMIAEEVFHHEDETELNDEQYFQYPHEYTQCGEDMSLDSIPTSDNMTPINTGSNSWMSNNASLCSTVHFCQQDSDQGIRIINNYPPKRLRRVVFELAPYKNAKYEKGMWYFYIPPIDQEDSIREYMLEYLNKEKYAFIIPNDELYCKISEVYRKYFDQTKFKPVRYTKTLVEIDNREEQYKLIIE</sequence>
<keyword evidence="2" id="KW-1185">Reference proteome</keyword>
<gene>
    <name evidence="1" type="ORF">LSINAPIS_LOCUS7678</name>
</gene>
<organism evidence="1 2">
    <name type="scientific">Leptidea sinapis</name>
    <dbReference type="NCBI Taxonomy" id="189913"/>
    <lineage>
        <taxon>Eukaryota</taxon>
        <taxon>Metazoa</taxon>
        <taxon>Ecdysozoa</taxon>
        <taxon>Arthropoda</taxon>
        <taxon>Hexapoda</taxon>
        <taxon>Insecta</taxon>
        <taxon>Pterygota</taxon>
        <taxon>Neoptera</taxon>
        <taxon>Endopterygota</taxon>
        <taxon>Lepidoptera</taxon>
        <taxon>Glossata</taxon>
        <taxon>Ditrysia</taxon>
        <taxon>Papilionoidea</taxon>
        <taxon>Pieridae</taxon>
        <taxon>Dismorphiinae</taxon>
        <taxon>Leptidea</taxon>
    </lineage>
</organism>